<dbReference type="PANTHER" id="PTHR43673:SF10">
    <property type="entry name" value="NADH DEHYDROGENASE_NAD(P)H NITROREDUCTASE XCC3605-RELATED"/>
    <property type="match status" value="1"/>
</dbReference>
<keyword evidence="2" id="KW-0560">Oxidoreductase</keyword>
<sequence length="175" mass="19360">MNQTLQDLKTRRSCRRYRPEQIKESELEQILEAGVFAPTGMGMQSPKIVVVQDKETIEELSKMNAKIMGVTSDPFYGALTVLIVLADKNRNTYLEDGSLVMGNLMNAAHAVGVASCWIHRAKEEFESEEGKALLRKWGIEGDYAGIGHCILGYAAEGGEAPAKPRKEDYVVRVQG</sequence>
<comment type="caution">
    <text evidence="4">The sequence shown here is derived from an EMBL/GenBank/DDBJ whole genome shotgun (WGS) entry which is preliminary data.</text>
</comment>
<dbReference type="PANTHER" id="PTHR43673">
    <property type="entry name" value="NAD(P)H NITROREDUCTASE YDGI-RELATED"/>
    <property type="match status" value="1"/>
</dbReference>
<dbReference type="InterPro" id="IPR000415">
    <property type="entry name" value="Nitroreductase-like"/>
</dbReference>
<dbReference type="InterPro" id="IPR029479">
    <property type="entry name" value="Nitroreductase"/>
</dbReference>
<evidence type="ECO:0000256" key="2">
    <source>
        <dbReference type="ARBA" id="ARBA00023002"/>
    </source>
</evidence>
<dbReference type="Proteomes" id="UP001299235">
    <property type="component" value="Unassembled WGS sequence"/>
</dbReference>
<dbReference type="CDD" id="cd02136">
    <property type="entry name" value="PnbA_NfnB-like"/>
    <property type="match status" value="1"/>
</dbReference>
<dbReference type="EMBL" id="JAJEQE010000006">
    <property type="protein sequence ID" value="MCC2148263.1"/>
    <property type="molecule type" value="Genomic_DNA"/>
</dbReference>
<protein>
    <submittedName>
        <fullName evidence="4">Nitroreductase</fullName>
    </submittedName>
</protein>
<dbReference type="Gene3D" id="3.40.109.10">
    <property type="entry name" value="NADH Oxidase"/>
    <property type="match status" value="1"/>
</dbReference>
<gene>
    <name evidence="4" type="ORF">LKD42_03175</name>
</gene>
<dbReference type="RefSeq" id="WP_248834803.1">
    <property type="nucleotide sequence ID" value="NZ_JAJEQE010000006.1"/>
</dbReference>
<evidence type="ECO:0000259" key="3">
    <source>
        <dbReference type="Pfam" id="PF00881"/>
    </source>
</evidence>
<accession>A0ABS8ETV1</accession>
<organism evidence="4 5">
    <name type="scientific">Hominisplanchenecus faecis</name>
    <dbReference type="NCBI Taxonomy" id="2885351"/>
    <lineage>
        <taxon>Bacteria</taxon>
        <taxon>Bacillati</taxon>
        <taxon>Bacillota</taxon>
        <taxon>Clostridia</taxon>
        <taxon>Lachnospirales</taxon>
        <taxon>Lachnospiraceae</taxon>
        <taxon>Hominisplanchenecus</taxon>
    </lineage>
</organism>
<dbReference type="SUPFAM" id="SSF55469">
    <property type="entry name" value="FMN-dependent nitroreductase-like"/>
    <property type="match status" value="1"/>
</dbReference>
<feature type="domain" description="Nitroreductase" evidence="3">
    <location>
        <begin position="8"/>
        <end position="67"/>
    </location>
</feature>
<reference evidence="4 5" key="1">
    <citation type="submission" date="2021-10" db="EMBL/GenBank/DDBJ databases">
        <title>Anaerobic single-cell dispensing facilitates the cultivation of human gut bacteria.</title>
        <authorList>
            <person name="Afrizal A."/>
        </authorList>
    </citation>
    <scope>NUCLEOTIDE SEQUENCE [LARGE SCALE GENOMIC DNA]</scope>
    <source>
        <strain evidence="4 5">CLA-AA-H246</strain>
    </source>
</reference>
<evidence type="ECO:0000313" key="5">
    <source>
        <dbReference type="Proteomes" id="UP001299235"/>
    </source>
</evidence>
<evidence type="ECO:0000313" key="4">
    <source>
        <dbReference type="EMBL" id="MCC2148263.1"/>
    </source>
</evidence>
<proteinExistence type="inferred from homology"/>
<dbReference type="Pfam" id="PF00881">
    <property type="entry name" value="Nitroreductase"/>
    <property type="match status" value="1"/>
</dbReference>
<keyword evidence="5" id="KW-1185">Reference proteome</keyword>
<name>A0ABS8ETV1_9FIRM</name>
<evidence type="ECO:0000256" key="1">
    <source>
        <dbReference type="ARBA" id="ARBA00007118"/>
    </source>
</evidence>
<comment type="similarity">
    <text evidence="1">Belongs to the nitroreductase family.</text>
</comment>